<dbReference type="PANTHER" id="PTHR48098">
    <property type="entry name" value="ENTEROCHELIN ESTERASE-RELATED"/>
    <property type="match status" value="1"/>
</dbReference>
<dbReference type="AlphaFoldDB" id="A0A418Q5W9"/>
<dbReference type="Proteomes" id="UP000285278">
    <property type="component" value="Unassembled WGS sequence"/>
</dbReference>
<evidence type="ECO:0000256" key="9">
    <source>
        <dbReference type="SAM" id="MobiDB-lite"/>
    </source>
</evidence>
<evidence type="ECO:0000313" key="12">
    <source>
        <dbReference type="Proteomes" id="UP000285278"/>
    </source>
</evidence>
<comment type="catalytic activity">
    <reaction evidence="1">
        <text>2 alpha,alpha'-trehalose 6-mycolate = alpha,alpha'-trehalose 6,6'-bismycolate + alpha,alpha-trehalose</text>
        <dbReference type="Rhea" id="RHEA:23472"/>
        <dbReference type="ChEBI" id="CHEBI:16551"/>
        <dbReference type="ChEBI" id="CHEBI:18195"/>
        <dbReference type="ChEBI" id="CHEBI:18234"/>
        <dbReference type="EC" id="2.3.1.122"/>
    </reaction>
</comment>
<evidence type="ECO:0000256" key="1">
    <source>
        <dbReference type="ARBA" id="ARBA00000697"/>
    </source>
</evidence>
<dbReference type="EC" id="2.3.1.122" evidence="3"/>
<protein>
    <recommendedName>
        <fullName evidence="7">Acyl-CoA:diacylglycerol acyltransferase</fullName>
        <ecNumber evidence="3">2.3.1.122</ecNumber>
        <ecNumber evidence="4">2.3.1.20</ecNumber>
    </recommendedName>
</protein>
<proteinExistence type="inferred from homology"/>
<dbReference type="EMBL" id="QXJK01000009">
    <property type="protein sequence ID" value="RIX34126.1"/>
    <property type="molecule type" value="Genomic_DNA"/>
</dbReference>
<dbReference type="InterPro" id="IPR029058">
    <property type="entry name" value="AB_hydrolase_fold"/>
</dbReference>
<evidence type="ECO:0000256" key="3">
    <source>
        <dbReference type="ARBA" id="ARBA00012820"/>
    </source>
</evidence>
<feature type="compositionally biased region" description="Polar residues" evidence="9">
    <location>
        <begin position="52"/>
        <end position="63"/>
    </location>
</feature>
<evidence type="ECO:0000256" key="8">
    <source>
        <dbReference type="ARBA" id="ARBA00048109"/>
    </source>
</evidence>
<feature type="chain" id="PRO_5039384798" description="Acyl-CoA:diacylglycerol acyltransferase" evidence="10">
    <location>
        <begin position="36"/>
        <end position="652"/>
    </location>
</feature>
<dbReference type="PROSITE" id="PS51318">
    <property type="entry name" value="TAT"/>
    <property type="match status" value="1"/>
</dbReference>
<dbReference type="EC" id="2.3.1.20" evidence="4"/>
<dbReference type="InterPro" id="IPR013207">
    <property type="entry name" value="LGFP"/>
</dbReference>
<keyword evidence="5" id="KW-0808">Transferase</keyword>
<dbReference type="PANTHER" id="PTHR48098:SF1">
    <property type="entry name" value="DIACYLGLYCEROL ACYLTRANSFERASE_MYCOLYLTRANSFERASE AG85A"/>
    <property type="match status" value="1"/>
</dbReference>
<dbReference type="InterPro" id="IPR006311">
    <property type="entry name" value="TAT_signal"/>
</dbReference>
<reference evidence="11 12" key="1">
    <citation type="submission" date="2018-09" db="EMBL/GenBank/DDBJ databases">
        <title>Optimization and identification of Corynebacterium falsenii FN1-14 from fish paste.</title>
        <authorList>
            <person name="Daroonpunt R."/>
            <person name="Tanasupawat S."/>
        </authorList>
    </citation>
    <scope>NUCLEOTIDE SEQUENCE [LARGE SCALE GENOMIC DNA]</scope>
    <source>
        <strain evidence="11 12">FN1-14</strain>
    </source>
</reference>
<dbReference type="GO" id="GO:0004144">
    <property type="term" value="F:diacylglycerol O-acyltransferase activity"/>
    <property type="evidence" value="ECO:0007669"/>
    <property type="project" value="UniProtKB-EC"/>
</dbReference>
<dbReference type="RefSeq" id="WP_119665028.1">
    <property type="nucleotide sequence ID" value="NZ_QXJK01000009.1"/>
</dbReference>
<dbReference type="Pfam" id="PF08310">
    <property type="entry name" value="LGFP"/>
    <property type="match status" value="4"/>
</dbReference>
<evidence type="ECO:0000256" key="4">
    <source>
        <dbReference type="ARBA" id="ARBA00013244"/>
    </source>
</evidence>
<accession>A0A418Q5W9</accession>
<dbReference type="GO" id="GO:0050348">
    <property type="term" value="F:trehalose O-mycolyltransferase activity"/>
    <property type="evidence" value="ECO:0007669"/>
    <property type="project" value="UniProtKB-EC"/>
</dbReference>
<sequence length="652" mass="71942">MRSNANLSRRRFNRRIGAASLALPLAFGLTMPSVVTPAASAQTAAPQLGPGSDTNFLRPNQEPTRTVERVEEQNLPGLPAGVSVDKVEWITNRWANVYINSKAMPGKPIKVQILLARDWYKDPNRTFPSVWALDGLRARDDESGWTLATNIRDFYADKNVNVILPVGGESSFYTDWQQPDNGKNYQWETFLTKELPPVLSEGWRTNDDRAIVGLSMGGTAAMNLAERFPQMFKFVGSFSGYLDTTSYGMPMGIDYATHDGGGYDAQKMWGPYHSQDWIDHDPKLGVDKLKNMGVYVSAGNGNTGQYDQNGPIPGIPDNMAGFGLEVMSRLTTQTFVNYANRAGVNVITAFRPAGTHSWPYWQFEMTQAWPHIAKSLNLSDEDTTASCVPGGAIGDKWPSVQNEVGPCVSPEYDGPNGGRIQDFRSGRAYWTPATGAQFMWGRIGGRYAELGGPNSYLGYPTGQEIAIGPGNRGRIVHFQNGVIYWSHETGPVDMTLDMLEKYKSLNYENGYLGYPTKPEREVAGGSVMEFQNGAILRRPDGNYVVVRGLIAEKYLADGGPESGLGWPKSEEHAVKGGAFSDFDKGNIYWSPQSNAHTIYNGPIFDAWGRKGYEQGEYGWPTSDQRTIPAGGEEIDFQHGNIKLINGQIQESR</sequence>
<dbReference type="SUPFAM" id="SSF53474">
    <property type="entry name" value="alpha/beta-Hydrolases"/>
    <property type="match status" value="1"/>
</dbReference>
<dbReference type="STRING" id="1451189.CFAL_00830"/>
<dbReference type="InterPro" id="IPR050583">
    <property type="entry name" value="Mycobacterial_A85_antigen"/>
</dbReference>
<keyword evidence="12" id="KW-1185">Reference proteome</keyword>
<keyword evidence="6" id="KW-0012">Acyltransferase</keyword>
<gene>
    <name evidence="11" type="ORF">D3M95_08465</name>
</gene>
<dbReference type="Gene3D" id="3.40.50.1820">
    <property type="entry name" value="alpha/beta hydrolase"/>
    <property type="match status" value="1"/>
</dbReference>
<evidence type="ECO:0000256" key="6">
    <source>
        <dbReference type="ARBA" id="ARBA00023315"/>
    </source>
</evidence>
<comment type="similarity">
    <text evidence="2">Belongs to the mycobacterial A85 antigen family.</text>
</comment>
<dbReference type="Pfam" id="PF00756">
    <property type="entry name" value="Esterase"/>
    <property type="match status" value="1"/>
</dbReference>
<feature type="region of interest" description="Disordered" evidence="9">
    <location>
        <begin position="41"/>
        <end position="63"/>
    </location>
</feature>
<name>A0A418Q5W9_9CORY</name>
<evidence type="ECO:0000313" key="11">
    <source>
        <dbReference type="EMBL" id="RIX34126.1"/>
    </source>
</evidence>
<evidence type="ECO:0000256" key="10">
    <source>
        <dbReference type="SAM" id="SignalP"/>
    </source>
</evidence>
<feature type="signal peptide" evidence="10">
    <location>
        <begin position="1"/>
        <end position="35"/>
    </location>
</feature>
<organism evidence="11 12">
    <name type="scientific">Corynebacterium falsenii</name>
    <dbReference type="NCBI Taxonomy" id="108486"/>
    <lineage>
        <taxon>Bacteria</taxon>
        <taxon>Bacillati</taxon>
        <taxon>Actinomycetota</taxon>
        <taxon>Actinomycetes</taxon>
        <taxon>Mycobacteriales</taxon>
        <taxon>Corynebacteriaceae</taxon>
        <taxon>Corynebacterium</taxon>
    </lineage>
</organism>
<dbReference type="InterPro" id="IPR000801">
    <property type="entry name" value="Esterase-like"/>
</dbReference>
<dbReference type="OrthoDB" id="4527292at2"/>
<evidence type="ECO:0000256" key="5">
    <source>
        <dbReference type="ARBA" id="ARBA00022679"/>
    </source>
</evidence>
<evidence type="ECO:0000256" key="7">
    <source>
        <dbReference type="ARBA" id="ARBA00032572"/>
    </source>
</evidence>
<keyword evidence="10" id="KW-0732">Signal</keyword>
<comment type="catalytic activity">
    <reaction evidence="8">
        <text>an acyl-CoA + a 1,2-diacyl-sn-glycerol = a triacyl-sn-glycerol + CoA</text>
        <dbReference type="Rhea" id="RHEA:10868"/>
        <dbReference type="ChEBI" id="CHEBI:17815"/>
        <dbReference type="ChEBI" id="CHEBI:57287"/>
        <dbReference type="ChEBI" id="CHEBI:58342"/>
        <dbReference type="ChEBI" id="CHEBI:64615"/>
        <dbReference type="EC" id="2.3.1.20"/>
    </reaction>
</comment>
<comment type="caution">
    <text evidence="11">The sequence shown here is derived from an EMBL/GenBank/DDBJ whole genome shotgun (WGS) entry which is preliminary data.</text>
</comment>
<evidence type="ECO:0000256" key="2">
    <source>
        <dbReference type="ARBA" id="ARBA00005874"/>
    </source>
</evidence>